<dbReference type="PROSITE" id="PS00018">
    <property type="entry name" value="EF_HAND_1"/>
    <property type="match status" value="1"/>
</dbReference>
<dbReference type="Pfam" id="PF00520">
    <property type="entry name" value="Ion_trans"/>
    <property type="match status" value="1"/>
</dbReference>
<dbReference type="PROSITE" id="PS50222">
    <property type="entry name" value="EF_HAND_2"/>
    <property type="match status" value="1"/>
</dbReference>
<evidence type="ECO:0000256" key="2">
    <source>
        <dbReference type="ARBA" id="ARBA00022692"/>
    </source>
</evidence>
<dbReference type="Gene3D" id="1.10.287.70">
    <property type="match status" value="1"/>
</dbReference>
<evidence type="ECO:0000256" key="6">
    <source>
        <dbReference type="SAM" id="MobiDB-lite"/>
    </source>
</evidence>
<feature type="region of interest" description="Disordered" evidence="6">
    <location>
        <begin position="1136"/>
        <end position="1160"/>
    </location>
</feature>
<feature type="region of interest" description="Disordered" evidence="6">
    <location>
        <begin position="623"/>
        <end position="642"/>
    </location>
</feature>
<feature type="transmembrane region" description="Helical" evidence="7">
    <location>
        <begin position="745"/>
        <end position="764"/>
    </location>
</feature>
<dbReference type="GO" id="GO:0005248">
    <property type="term" value="F:voltage-gated sodium channel activity"/>
    <property type="evidence" value="ECO:0007669"/>
    <property type="project" value="TreeGrafter"/>
</dbReference>
<keyword evidence="2 7" id="KW-0812">Transmembrane</keyword>
<comment type="caution">
    <text evidence="9">The sequence shown here is derived from an EMBL/GenBank/DDBJ whole genome shotgun (WGS) entry which is preliminary data.</text>
</comment>
<feature type="region of interest" description="Disordered" evidence="6">
    <location>
        <begin position="661"/>
        <end position="704"/>
    </location>
</feature>
<feature type="transmembrane region" description="Helical" evidence="7">
    <location>
        <begin position="784"/>
        <end position="803"/>
    </location>
</feature>
<keyword evidence="5 7" id="KW-0472">Membrane</keyword>
<sequence>MTAPRAVLSLAHHVLSYLAQTSEVGLEFPTEPAKDSSLHVFTDASFAPHCEKSFECAVIRWCNCTVTWTLCHQPFVTHSSCEAELLSVTTGACFGEAFWYLVRDLLQREPLLKLFNDNQSAVSVFNDQGGSWRTRALKIRANYLKDRLSLKLYELNHVSGSENVADIGTKVLGGQRLKQLRQLAGLWSSDSHAFPSNPAPAGGDAVAMLRALVMACCLCATTAQPQTPKSAVSWDQFAFTVTVAITAIFCWEVAKYVYRWVCGWSERGEGEQITIGDQGAFDPEPEPVEAESSYGGLRRRRVSNPVVRPEPFLPVYVPEPDTEPTANQDTDLTQIAYAAEQAAHMASWTAPALAGDAAHTRGLHPTEGMYLTYADDAVLVGSQGQLVVWDYEELRELAIRRNNPHLQPASAVPPATIDRDRVAHDAQMLDQLPDAFPPGYLGWPLPREVLDGGLVFGPTVRPKKGERVRHDDLVVLCMPWAVDLLLWMARKKKVAPKSSDDPSGWLQEVPPEVAIPHVVDLEGLLAVLSTRHTELESKLEGWMQRQEAMLQDLGNKLSGVAEPAPVEAPSAQPSKLSKSSVMGRVAEPAPVEAPSAQPSKLSKSSVMGRSPTLKNFAEKVLRNAETPTEAVSPPPPERRSQHKAVSFLAVAAAVDGEAGAEEILPQVTDTDTSRSKDREAIASVDKAVSSQTAKSKKSHKRMRTSREVQAAYLERMRREMAKTRRRGSKFDDSWKGKIEYFLQTPYFEIIMMILSVTCAVVVGVEVNWFSENIGATSAPTELLVLNHVLSMFFAMELGLKVWVYRCEFFTFDIGWHALDILIVSTGMAELIIDVVSLVNAAACRGRECENTEEGIDLSILRAVRIGRAVRLARLARLVQYIRELRRLILSVAGTLKAVFWAIVLLALFIYTFAVIFQQAVNDYEHDLVTKNSTAYDPAANPERGRFFDGILRTAMTLLQTATGGVSWIEVEAALAGISPLLVLIFLMYFSFIYFAILNVVTGVFCSSAIESASEDAGMLVVDHMRKTEEYATKLTNLFKQIDADNSDTISILEFEENFGDPEVKALFQTLGIDEDKAWKLFEILDENEDGEIHVEEFVSRCFKLRGSAQRLDTESNAGPAPSQGVTRATIRVRDPSEVPKTSAWQRNRSPRCGSAPVEVPTPKDAGILHDLLAVIADEKCPIDPQVLACARRDTPTEEGVGHCMTKRARILLELAEALSAEGGLEEAQSAYDEAASTFAILFGDDHPEHLEAAKQAELTRRKLASQSRLARSVPETGPTKERTHRKKRR</sequence>
<evidence type="ECO:0000256" key="4">
    <source>
        <dbReference type="ARBA" id="ARBA00022989"/>
    </source>
</evidence>
<evidence type="ECO:0000256" key="3">
    <source>
        <dbReference type="ARBA" id="ARBA00022837"/>
    </source>
</evidence>
<protein>
    <submittedName>
        <fullName evidence="9">Voltage-dependent R-type calcium channel subunit alpha-1E</fullName>
    </submittedName>
</protein>
<feature type="transmembrane region" description="Helical" evidence="7">
    <location>
        <begin position="887"/>
        <end position="916"/>
    </location>
</feature>
<evidence type="ECO:0000313" key="9">
    <source>
        <dbReference type="EMBL" id="OLP99268.1"/>
    </source>
</evidence>
<evidence type="ECO:0000256" key="7">
    <source>
        <dbReference type="SAM" id="Phobius"/>
    </source>
</evidence>
<dbReference type="SUPFAM" id="SSF81324">
    <property type="entry name" value="Voltage-gated potassium channels"/>
    <property type="match status" value="1"/>
</dbReference>
<dbReference type="EMBL" id="LSRX01000369">
    <property type="protein sequence ID" value="OLP99268.1"/>
    <property type="molecule type" value="Genomic_DNA"/>
</dbReference>
<evidence type="ECO:0000313" key="10">
    <source>
        <dbReference type="Proteomes" id="UP000186817"/>
    </source>
</evidence>
<feature type="transmembrane region" description="Helical" evidence="7">
    <location>
        <begin position="980"/>
        <end position="1004"/>
    </location>
</feature>
<dbReference type="Gene3D" id="1.10.238.10">
    <property type="entry name" value="EF-hand"/>
    <property type="match status" value="1"/>
</dbReference>
<name>A0A1Q9DVW5_SYMMI</name>
<gene>
    <name evidence="9" type="primary">CACNA1E</name>
    <name evidence="9" type="ORF">AK812_SmicGene18196</name>
</gene>
<evidence type="ECO:0000259" key="8">
    <source>
        <dbReference type="PROSITE" id="PS50222"/>
    </source>
</evidence>
<dbReference type="InterPro" id="IPR018247">
    <property type="entry name" value="EF_Hand_1_Ca_BS"/>
</dbReference>
<dbReference type="InterPro" id="IPR002048">
    <property type="entry name" value="EF_hand_dom"/>
</dbReference>
<keyword evidence="4 7" id="KW-1133">Transmembrane helix</keyword>
<dbReference type="GO" id="GO:0001518">
    <property type="term" value="C:voltage-gated sodium channel complex"/>
    <property type="evidence" value="ECO:0007669"/>
    <property type="project" value="TreeGrafter"/>
</dbReference>
<dbReference type="PANTHER" id="PTHR10037:SF62">
    <property type="entry name" value="SODIUM CHANNEL PROTEIN 60E"/>
    <property type="match status" value="1"/>
</dbReference>
<proteinExistence type="predicted"/>
<dbReference type="Proteomes" id="UP000186817">
    <property type="component" value="Unassembled WGS sequence"/>
</dbReference>
<dbReference type="InterPro" id="IPR005821">
    <property type="entry name" value="Ion_trans_dom"/>
</dbReference>
<keyword evidence="10" id="KW-1185">Reference proteome</keyword>
<dbReference type="PANTHER" id="PTHR10037">
    <property type="entry name" value="VOLTAGE-GATED CATION CHANNEL CALCIUM AND SODIUM"/>
    <property type="match status" value="1"/>
</dbReference>
<evidence type="ECO:0000256" key="5">
    <source>
        <dbReference type="ARBA" id="ARBA00023136"/>
    </source>
</evidence>
<dbReference type="GO" id="GO:0005509">
    <property type="term" value="F:calcium ion binding"/>
    <property type="evidence" value="ECO:0007669"/>
    <property type="project" value="InterPro"/>
</dbReference>
<comment type="subcellular location">
    <subcellularLocation>
        <location evidence="1">Membrane</location>
        <topology evidence="1">Multi-pass membrane protein</topology>
    </subcellularLocation>
</comment>
<dbReference type="OrthoDB" id="428557at2759"/>
<dbReference type="InterPro" id="IPR011992">
    <property type="entry name" value="EF-hand-dom_pair"/>
</dbReference>
<accession>A0A1Q9DVW5</accession>
<dbReference type="Gene3D" id="1.20.120.350">
    <property type="entry name" value="Voltage-gated potassium channels. Chain C"/>
    <property type="match status" value="1"/>
</dbReference>
<reference evidence="9 10" key="1">
    <citation type="submission" date="2016-02" db="EMBL/GenBank/DDBJ databases">
        <title>Genome analysis of coral dinoflagellate symbionts highlights evolutionary adaptations to a symbiotic lifestyle.</title>
        <authorList>
            <person name="Aranda M."/>
            <person name="Li Y."/>
            <person name="Liew Y.J."/>
            <person name="Baumgarten S."/>
            <person name="Simakov O."/>
            <person name="Wilson M."/>
            <person name="Piel J."/>
            <person name="Ashoor H."/>
            <person name="Bougouffa S."/>
            <person name="Bajic V.B."/>
            <person name="Ryu T."/>
            <person name="Ravasi T."/>
            <person name="Bayer T."/>
            <person name="Micklem G."/>
            <person name="Kim H."/>
            <person name="Bhak J."/>
            <person name="Lajeunesse T.C."/>
            <person name="Voolstra C.R."/>
        </authorList>
    </citation>
    <scope>NUCLEOTIDE SEQUENCE [LARGE SCALE GENOMIC DNA]</scope>
    <source>
        <strain evidence="9 10">CCMP2467</strain>
    </source>
</reference>
<feature type="region of interest" description="Disordered" evidence="6">
    <location>
        <begin position="276"/>
        <end position="295"/>
    </location>
</feature>
<feature type="domain" description="EF-hand" evidence="8">
    <location>
        <begin position="1072"/>
        <end position="1107"/>
    </location>
</feature>
<organism evidence="9 10">
    <name type="scientific">Symbiodinium microadriaticum</name>
    <name type="common">Dinoflagellate</name>
    <name type="synonym">Zooxanthella microadriatica</name>
    <dbReference type="NCBI Taxonomy" id="2951"/>
    <lineage>
        <taxon>Eukaryota</taxon>
        <taxon>Sar</taxon>
        <taxon>Alveolata</taxon>
        <taxon>Dinophyceae</taxon>
        <taxon>Suessiales</taxon>
        <taxon>Symbiodiniaceae</taxon>
        <taxon>Symbiodinium</taxon>
    </lineage>
</organism>
<feature type="region of interest" description="Disordered" evidence="6">
    <location>
        <begin position="1260"/>
        <end position="1289"/>
    </location>
</feature>
<dbReference type="SUPFAM" id="SSF47473">
    <property type="entry name" value="EF-hand"/>
    <property type="match status" value="1"/>
</dbReference>
<dbReference type="InterPro" id="IPR043203">
    <property type="entry name" value="VGCC_Ca_Na"/>
</dbReference>
<keyword evidence="3" id="KW-0106">Calcium</keyword>
<dbReference type="CDD" id="cd00051">
    <property type="entry name" value="EFh"/>
    <property type="match status" value="1"/>
</dbReference>
<feature type="compositionally biased region" description="Low complexity" evidence="6">
    <location>
        <begin position="560"/>
        <end position="574"/>
    </location>
</feature>
<feature type="compositionally biased region" description="Low complexity" evidence="6">
    <location>
        <begin position="585"/>
        <end position="599"/>
    </location>
</feature>
<feature type="region of interest" description="Disordered" evidence="6">
    <location>
        <begin position="560"/>
        <end position="611"/>
    </location>
</feature>
<feature type="compositionally biased region" description="Basic and acidic residues" evidence="6">
    <location>
        <begin position="671"/>
        <end position="680"/>
    </location>
</feature>
<dbReference type="InterPro" id="IPR027359">
    <property type="entry name" value="Volt_channel_dom_sf"/>
</dbReference>
<feature type="compositionally biased region" description="Basic residues" evidence="6">
    <location>
        <begin position="694"/>
        <end position="703"/>
    </location>
</feature>
<evidence type="ECO:0000256" key="1">
    <source>
        <dbReference type="ARBA" id="ARBA00004141"/>
    </source>
</evidence>
<dbReference type="CDD" id="cd09272">
    <property type="entry name" value="RNase_HI_RT_Ty1"/>
    <property type="match status" value="1"/>
</dbReference>